<feature type="transmembrane region" description="Helical" evidence="1">
    <location>
        <begin position="89"/>
        <end position="110"/>
    </location>
</feature>
<organism evidence="2 3">
    <name type="scientific">Rhesus cytomegalovirus (strain 68-1)</name>
    <name type="common">RhCMV</name>
    <dbReference type="NCBI Taxonomy" id="47929"/>
    <lineage>
        <taxon>Viruses</taxon>
        <taxon>Duplodnaviria</taxon>
        <taxon>Heunggongvirae</taxon>
        <taxon>Peploviricota</taxon>
        <taxon>Herviviricetes</taxon>
        <taxon>Herpesvirales</taxon>
        <taxon>Orthoherpesviridae</taxon>
        <taxon>Betaherpesvirinae</taxon>
        <taxon>Cytomegalovirus</taxon>
        <taxon>Cytomegalovirus macacinebeta3</taxon>
    </lineage>
</organism>
<keyword evidence="1" id="KW-1133">Transmembrane helix</keyword>
<name>Q2FAU7_RHCM6</name>
<protein>
    <submittedName>
        <fullName evidence="2">Rh24</fullName>
    </submittedName>
</protein>
<keyword evidence="1" id="KW-0812">Transmembrane</keyword>
<dbReference type="EMBL" id="DQ120516">
    <property type="protein sequence ID" value="AAZ80522.1"/>
    <property type="molecule type" value="Genomic_DNA"/>
</dbReference>
<proteinExistence type="predicted"/>
<evidence type="ECO:0000256" key="1">
    <source>
        <dbReference type="SAM" id="Phobius"/>
    </source>
</evidence>
<evidence type="ECO:0000313" key="3">
    <source>
        <dbReference type="Proteomes" id="UP000115582"/>
    </source>
</evidence>
<organismHost>
    <name type="scientific">Macaca mulatta</name>
    <name type="common">Rhesus macaque</name>
    <dbReference type="NCBI Taxonomy" id="9544"/>
</organismHost>
<sequence length="129" mass="14630">MITHIDALTMNKKGSFVWIMWHIPQVYICYVTNTKYEINTNGTNTSLDTPTSEAITASKAYMAVPNAHTAHADSNPGGYHVKGQNDDDYANTTTIIILVILFIVIILLFFRIPQRCWEGYQKTRVNSPY</sequence>
<evidence type="ECO:0000313" key="2">
    <source>
        <dbReference type="EMBL" id="AAZ80522.1"/>
    </source>
</evidence>
<reference evidence="2 3" key="1">
    <citation type="journal article" date="2006" name="J. Virol.">
        <title>Genomic sequence of rhesus cytomegalovirus 180.92: insights into the coding potential of rhesus cytomegalovirus.</title>
        <authorList>
            <person name="Rivailler P."/>
            <person name="Kaur A."/>
            <person name="Johnson R.P."/>
            <person name="Wang F."/>
        </authorList>
    </citation>
    <scope>NUCLEOTIDE SEQUENCE [LARGE SCALE GENOMIC DNA]</scope>
    <source>
        <strain evidence="2">CMV 180.92</strain>
    </source>
</reference>
<accession>Q2FAU7</accession>
<keyword evidence="1" id="KW-0472">Membrane</keyword>
<dbReference type="Proteomes" id="UP000115582">
    <property type="component" value="Segment"/>
</dbReference>